<comment type="caution">
    <text evidence="5">The sequence shown here is derived from an EMBL/GenBank/DDBJ whole genome shotgun (WGS) entry which is preliminary data.</text>
</comment>
<dbReference type="GO" id="GO:0043565">
    <property type="term" value="F:sequence-specific DNA binding"/>
    <property type="evidence" value="ECO:0007669"/>
    <property type="project" value="InterPro"/>
</dbReference>
<accession>A0A3D6BML2</accession>
<evidence type="ECO:0000259" key="4">
    <source>
        <dbReference type="PROSITE" id="PS01124"/>
    </source>
</evidence>
<organism evidence="5 6">
    <name type="scientific">Xanthomarina gelatinilytica</name>
    <dbReference type="NCBI Taxonomy" id="1137281"/>
    <lineage>
        <taxon>Bacteria</taxon>
        <taxon>Pseudomonadati</taxon>
        <taxon>Bacteroidota</taxon>
        <taxon>Flavobacteriia</taxon>
        <taxon>Flavobacteriales</taxon>
        <taxon>Flavobacteriaceae</taxon>
        <taxon>Xanthomarina</taxon>
    </lineage>
</organism>
<evidence type="ECO:0000313" key="5">
    <source>
        <dbReference type="EMBL" id="HCY80403.1"/>
    </source>
</evidence>
<dbReference type="PANTHER" id="PTHR43280:SF32">
    <property type="entry name" value="TRANSCRIPTIONAL REGULATORY PROTEIN"/>
    <property type="match status" value="1"/>
</dbReference>
<evidence type="ECO:0000256" key="3">
    <source>
        <dbReference type="ARBA" id="ARBA00023163"/>
    </source>
</evidence>
<keyword evidence="3" id="KW-0804">Transcription</keyword>
<dbReference type="Pfam" id="PF12833">
    <property type="entry name" value="HTH_18"/>
    <property type="match status" value="1"/>
</dbReference>
<keyword evidence="2" id="KW-0238">DNA-binding</keyword>
<proteinExistence type="predicted"/>
<dbReference type="GO" id="GO:0003700">
    <property type="term" value="F:DNA-binding transcription factor activity"/>
    <property type="evidence" value="ECO:0007669"/>
    <property type="project" value="InterPro"/>
</dbReference>
<dbReference type="InterPro" id="IPR018060">
    <property type="entry name" value="HTH_AraC"/>
</dbReference>
<dbReference type="Gene3D" id="1.10.10.60">
    <property type="entry name" value="Homeodomain-like"/>
    <property type="match status" value="1"/>
</dbReference>
<reference evidence="5 6" key="1">
    <citation type="journal article" date="2018" name="Nat. Biotechnol.">
        <title>A standardized bacterial taxonomy based on genome phylogeny substantially revises the tree of life.</title>
        <authorList>
            <person name="Parks D.H."/>
            <person name="Chuvochina M."/>
            <person name="Waite D.W."/>
            <person name="Rinke C."/>
            <person name="Skarshewski A."/>
            <person name="Chaumeil P.A."/>
            <person name="Hugenholtz P."/>
        </authorList>
    </citation>
    <scope>NUCLEOTIDE SEQUENCE [LARGE SCALE GENOMIC DNA]</scope>
    <source>
        <strain evidence="5">UBA10227</strain>
    </source>
</reference>
<evidence type="ECO:0000256" key="1">
    <source>
        <dbReference type="ARBA" id="ARBA00023015"/>
    </source>
</evidence>
<evidence type="ECO:0000256" key="2">
    <source>
        <dbReference type="ARBA" id="ARBA00023125"/>
    </source>
</evidence>
<dbReference type="PROSITE" id="PS01124">
    <property type="entry name" value="HTH_ARAC_FAMILY_2"/>
    <property type="match status" value="1"/>
</dbReference>
<evidence type="ECO:0000313" key="6">
    <source>
        <dbReference type="Proteomes" id="UP000263268"/>
    </source>
</evidence>
<feature type="domain" description="HTH araC/xylS-type" evidence="4">
    <location>
        <begin position="196"/>
        <end position="294"/>
    </location>
</feature>
<dbReference type="PANTHER" id="PTHR43280">
    <property type="entry name" value="ARAC-FAMILY TRANSCRIPTIONAL REGULATOR"/>
    <property type="match status" value="1"/>
</dbReference>
<name>A0A3D6BML2_9FLAO</name>
<keyword evidence="1" id="KW-0805">Transcription regulation</keyword>
<sequence>MSANSIIKHTIREITEALGDTLQSNDLHVYISTDTFDNIPFTYPFRTDNYGILIVRKGYVKVLINLIPYTIKENEIIVLTPQTVFHLQEFSKNLKIASLSFTTDFIFKNTYKIIEVDAFSFLVTPVIPKLKLEPKDVNLIVELLGIIKEKHNKKSFFKEEIIASSFGLIMYYYVSKFKEAYPNLEVKNTRYEEITFRFLKLLNENFKQERSVQYYADILCLTPGHLSKILKEVSGRSASQLINEIIVMEAKILLDDPKLTIAQIADELQLSDQSFFGKFFKKHTGNSPLNYKKLYSGKVSAKEN</sequence>
<dbReference type="EMBL" id="DPRK01000025">
    <property type="protein sequence ID" value="HCY80403.1"/>
    <property type="molecule type" value="Genomic_DNA"/>
</dbReference>
<dbReference type="SMART" id="SM00342">
    <property type="entry name" value="HTH_ARAC"/>
    <property type="match status" value="1"/>
</dbReference>
<dbReference type="Proteomes" id="UP000263268">
    <property type="component" value="Unassembled WGS sequence"/>
</dbReference>
<dbReference type="SUPFAM" id="SSF46689">
    <property type="entry name" value="Homeodomain-like"/>
    <property type="match status" value="1"/>
</dbReference>
<dbReference type="InterPro" id="IPR009057">
    <property type="entry name" value="Homeodomain-like_sf"/>
</dbReference>
<protein>
    <recommendedName>
        <fullName evidence="4">HTH araC/xylS-type domain-containing protein</fullName>
    </recommendedName>
</protein>
<gene>
    <name evidence="5" type="ORF">DHV22_01740</name>
</gene>
<dbReference type="AlphaFoldDB" id="A0A3D6BML2"/>